<protein>
    <submittedName>
        <fullName evidence="3">GNAT family N-acetyltransferase</fullName>
    </submittedName>
</protein>
<evidence type="ECO:0000256" key="1">
    <source>
        <dbReference type="ARBA" id="ARBA00023251"/>
    </source>
</evidence>
<dbReference type="RefSeq" id="WP_188539728.1">
    <property type="nucleotide sequence ID" value="NZ_BMFT01000001.1"/>
</dbReference>
<dbReference type="PANTHER" id="PTHR31438">
    <property type="entry name" value="LYSINE N-ACYLTRANSFERASE C17G9.06C-RELATED"/>
    <property type="match status" value="1"/>
</dbReference>
<dbReference type="SUPFAM" id="SSF55729">
    <property type="entry name" value="Acyl-CoA N-acyltransferases (Nat)"/>
    <property type="match status" value="1"/>
</dbReference>
<keyword evidence="4" id="KW-1185">Reference proteome</keyword>
<dbReference type="EMBL" id="BMFT01000001">
    <property type="protein sequence ID" value="GGH26923.1"/>
    <property type="molecule type" value="Genomic_DNA"/>
</dbReference>
<evidence type="ECO:0000313" key="3">
    <source>
        <dbReference type="EMBL" id="GGH26923.1"/>
    </source>
</evidence>
<name>A0ABQ1YHY2_9BACL</name>
<gene>
    <name evidence="3" type="ORF">GCM10008013_28040</name>
</gene>
<keyword evidence="1" id="KW-0046">Antibiotic resistance</keyword>
<dbReference type="InterPro" id="IPR000182">
    <property type="entry name" value="GNAT_dom"/>
</dbReference>
<sequence length="181" mass="21636">MLIYQTEEITVRELEHSDENLLVSWLSNPILLEYYEGRDRPHNLDRVREHFYKKDDTTRCIFEYAGKPVGYIQFYFLDKESKEEYGYQNMDETIYGTDQFIGATDYWNQGVGKKLVTSMIGYLVGHKQADKIVMDPQTWNFRAISCYEKCGFQKIKLLQEHESHEGQLRDCWLMEYKVIKQ</sequence>
<proteinExistence type="predicted"/>
<organism evidence="3 4">
    <name type="scientific">Paenibacillus segetis</name>
    <dbReference type="NCBI Taxonomy" id="1325360"/>
    <lineage>
        <taxon>Bacteria</taxon>
        <taxon>Bacillati</taxon>
        <taxon>Bacillota</taxon>
        <taxon>Bacilli</taxon>
        <taxon>Bacillales</taxon>
        <taxon>Paenibacillaceae</taxon>
        <taxon>Paenibacillus</taxon>
    </lineage>
</organism>
<dbReference type="Gene3D" id="3.40.630.30">
    <property type="match status" value="1"/>
</dbReference>
<dbReference type="Proteomes" id="UP000659344">
    <property type="component" value="Unassembled WGS sequence"/>
</dbReference>
<feature type="domain" description="N-acetyltransferase" evidence="2">
    <location>
        <begin position="9"/>
        <end position="179"/>
    </location>
</feature>
<reference evidence="4" key="1">
    <citation type="journal article" date="2019" name="Int. J. Syst. Evol. Microbiol.">
        <title>The Global Catalogue of Microorganisms (GCM) 10K type strain sequencing project: providing services to taxonomists for standard genome sequencing and annotation.</title>
        <authorList>
            <consortium name="The Broad Institute Genomics Platform"/>
            <consortium name="The Broad Institute Genome Sequencing Center for Infectious Disease"/>
            <person name="Wu L."/>
            <person name="Ma J."/>
        </authorList>
    </citation>
    <scope>NUCLEOTIDE SEQUENCE [LARGE SCALE GENOMIC DNA]</scope>
    <source>
        <strain evidence="4">CGMCC 1.12769</strain>
    </source>
</reference>
<dbReference type="PANTHER" id="PTHR31438:SF1">
    <property type="entry name" value="LYSINE N-ACYLTRANSFERASE C17G9.06C-RELATED"/>
    <property type="match status" value="1"/>
</dbReference>
<evidence type="ECO:0000259" key="2">
    <source>
        <dbReference type="PROSITE" id="PS51186"/>
    </source>
</evidence>
<dbReference type="InterPro" id="IPR016181">
    <property type="entry name" value="Acyl_CoA_acyltransferase"/>
</dbReference>
<accession>A0ABQ1YHY2</accession>
<comment type="caution">
    <text evidence="3">The sequence shown here is derived from an EMBL/GenBank/DDBJ whole genome shotgun (WGS) entry which is preliminary data.</text>
</comment>
<dbReference type="Pfam" id="PF13523">
    <property type="entry name" value="Acetyltransf_8"/>
    <property type="match status" value="1"/>
</dbReference>
<evidence type="ECO:0000313" key="4">
    <source>
        <dbReference type="Proteomes" id="UP000659344"/>
    </source>
</evidence>
<dbReference type="PROSITE" id="PS51186">
    <property type="entry name" value="GNAT"/>
    <property type="match status" value="1"/>
</dbReference>